<evidence type="ECO:0000256" key="5">
    <source>
        <dbReference type="ARBA" id="ARBA00022605"/>
    </source>
</evidence>
<feature type="domain" description="Thiamine pyrophosphate enzyme TPP-binding" evidence="16">
    <location>
        <begin position="388"/>
        <end position="536"/>
    </location>
</feature>
<keyword evidence="12 14" id="KW-0100">Branched-chain amino acid biosynthesis</keyword>
<dbReference type="GO" id="GO:0003984">
    <property type="term" value="F:acetolactate synthase activity"/>
    <property type="evidence" value="ECO:0007669"/>
    <property type="project" value="UniProtKB-EC"/>
</dbReference>
<dbReference type="Proteomes" id="UP000430670">
    <property type="component" value="Unassembled WGS sequence"/>
</dbReference>
<dbReference type="GO" id="GO:0005948">
    <property type="term" value="C:acetolactate synthase complex"/>
    <property type="evidence" value="ECO:0007669"/>
    <property type="project" value="TreeGrafter"/>
</dbReference>
<dbReference type="Pfam" id="PF02776">
    <property type="entry name" value="TPP_enzyme_N"/>
    <property type="match status" value="1"/>
</dbReference>
<evidence type="ECO:0000256" key="1">
    <source>
        <dbReference type="ARBA" id="ARBA00004974"/>
    </source>
</evidence>
<protein>
    <recommendedName>
        <fullName evidence="4 14">Acetolactate synthase</fullName>
        <ecNumber evidence="4 14">2.2.1.6</ecNumber>
    </recommendedName>
</protein>
<evidence type="ECO:0000256" key="9">
    <source>
        <dbReference type="ARBA" id="ARBA00022827"/>
    </source>
</evidence>
<keyword evidence="11 14" id="KW-0786">Thiamine pyrophosphate</keyword>
<dbReference type="Pfam" id="PF00205">
    <property type="entry name" value="TPP_enzyme_M"/>
    <property type="match status" value="1"/>
</dbReference>
<dbReference type="InterPro" id="IPR039368">
    <property type="entry name" value="AHAS_TPP"/>
</dbReference>
<evidence type="ECO:0000256" key="2">
    <source>
        <dbReference type="ARBA" id="ARBA00005025"/>
    </source>
</evidence>
<dbReference type="FunFam" id="3.40.50.970:FF:000007">
    <property type="entry name" value="Acetolactate synthase"/>
    <property type="match status" value="1"/>
</dbReference>
<dbReference type="PANTHER" id="PTHR18968:SF13">
    <property type="entry name" value="ACETOLACTATE SYNTHASE CATALYTIC SUBUNIT, MITOCHONDRIAL"/>
    <property type="match status" value="1"/>
</dbReference>
<evidence type="ECO:0000256" key="12">
    <source>
        <dbReference type="ARBA" id="ARBA00023304"/>
    </source>
</evidence>
<dbReference type="InterPro" id="IPR029035">
    <property type="entry name" value="DHS-like_NAD/FAD-binding_dom"/>
</dbReference>
<dbReference type="Gene3D" id="3.40.50.1220">
    <property type="entry name" value="TPP-binding domain"/>
    <property type="match status" value="1"/>
</dbReference>
<dbReference type="InterPro" id="IPR045229">
    <property type="entry name" value="TPP_enz"/>
</dbReference>
<dbReference type="CDD" id="cd02015">
    <property type="entry name" value="TPP_AHAS"/>
    <property type="match status" value="1"/>
</dbReference>
<evidence type="ECO:0000256" key="14">
    <source>
        <dbReference type="RuleBase" id="RU003591"/>
    </source>
</evidence>
<comment type="cofactor">
    <cofactor evidence="14">
        <name>thiamine diphosphate</name>
        <dbReference type="ChEBI" id="CHEBI:58937"/>
    </cofactor>
    <text evidence="14">Binds 1 thiamine pyrophosphate per subunit.</text>
</comment>
<dbReference type="InterPro" id="IPR029061">
    <property type="entry name" value="THDP-binding"/>
</dbReference>
<organism evidence="18 19">
    <name type="scientific">Heliobacterium mobile</name>
    <name type="common">Heliobacillus mobilis</name>
    <dbReference type="NCBI Taxonomy" id="28064"/>
    <lineage>
        <taxon>Bacteria</taxon>
        <taxon>Bacillati</taxon>
        <taxon>Bacillota</taxon>
        <taxon>Clostridia</taxon>
        <taxon>Eubacteriales</taxon>
        <taxon>Heliobacteriaceae</taxon>
        <taxon>Heliobacterium</taxon>
    </lineage>
</organism>
<dbReference type="Pfam" id="PF02775">
    <property type="entry name" value="TPP_enzyme_C"/>
    <property type="match status" value="1"/>
</dbReference>
<feature type="domain" description="Thiamine pyrophosphate enzyme N-terminal TPP-binding" evidence="17">
    <location>
        <begin position="3"/>
        <end position="117"/>
    </location>
</feature>
<evidence type="ECO:0000256" key="8">
    <source>
        <dbReference type="ARBA" id="ARBA00022723"/>
    </source>
</evidence>
<dbReference type="UniPathway" id="UPA00047">
    <property type="reaction ID" value="UER00055"/>
</dbReference>
<evidence type="ECO:0000256" key="10">
    <source>
        <dbReference type="ARBA" id="ARBA00022842"/>
    </source>
</evidence>
<dbReference type="InterPro" id="IPR012000">
    <property type="entry name" value="Thiamin_PyroP_enz_cen_dom"/>
</dbReference>
<evidence type="ECO:0000259" key="15">
    <source>
        <dbReference type="Pfam" id="PF00205"/>
    </source>
</evidence>
<comment type="similarity">
    <text evidence="3 14">Belongs to the TPP enzyme family.</text>
</comment>
<proteinExistence type="inferred from homology"/>
<evidence type="ECO:0000256" key="7">
    <source>
        <dbReference type="ARBA" id="ARBA00022679"/>
    </source>
</evidence>
<keyword evidence="10 14" id="KW-0460">Magnesium</keyword>
<dbReference type="SUPFAM" id="SSF52518">
    <property type="entry name" value="Thiamin diphosphate-binding fold (THDP-binding)"/>
    <property type="match status" value="2"/>
</dbReference>
<comment type="catalytic activity">
    <reaction evidence="13 14">
        <text>2 pyruvate + H(+) = (2S)-2-acetolactate + CO2</text>
        <dbReference type="Rhea" id="RHEA:25249"/>
        <dbReference type="ChEBI" id="CHEBI:15361"/>
        <dbReference type="ChEBI" id="CHEBI:15378"/>
        <dbReference type="ChEBI" id="CHEBI:16526"/>
        <dbReference type="ChEBI" id="CHEBI:58476"/>
        <dbReference type="EC" id="2.2.1.6"/>
    </reaction>
</comment>
<dbReference type="FunFam" id="3.40.50.1220:FF:000008">
    <property type="entry name" value="Acetolactate synthase"/>
    <property type="match status" value="1"/>
</dbReference>
<keyword evidence="5 14" id="KW-0028">Amino-acid biosynthesis</keyword>
<dbReference type="GO" id="GO:0050660">
    <property type="term" value="F:flavin adenine dinucleotide binding"/>
    <property type="evidence" value="ECO:0007669"/>
    <property type="project" value="InterPro"/>
</dbReference>
<dbReference type="OrthoDB" id="4494979at2"/>
<accession>A0A6I3SB24</accession>
<reference evidence="18 19" key="1">
    <citation type="submission" date="2019-11" db="EMBL/GenBank/DDBJ databases">
        <title>Whole-genome sequence of a the green, strictly anaerobic photosynthetic bacterium Heliobacillus mobilis DSM 6151.</title>
        <authorList>
            <person name="Kyndt J.A."/>
            <person name="Meyer T.E."/>
        </authorList>
    </citation>
    <scope>NUCLEOTIDE SEQUENCE [LARGE SCALE GENOMIC DNA]</scope>
    <source>
        <strain evidence="18 19">DSM 6151</strain>
    </source>
</reference>
<evidence type="ECO:0000256" key="3">
    <source>
        <dbReference type="ARBA" id="ARBA00007812"/>
    </source>
</evidence>
<dbReference type="PANTHER" id="PTHR18968">
    <property type="entry name" value="THIAMINE PYROPHOSPHATE ENZYMES"/>
    <property type="match status" value="1"/>
</dbReference>
<evidence type="ECO:0000259" key="16">
    <source>
        <dbReference type="Pfam" id="PF02775"/>
    </source>
</evidence>
<dbReference type="NCBIfam" id="TIGR00118">
    <property type="entry name" value="acolac_lg"/>
    <property type="match status" value="1"/>
</dbReference>
<evidence type="ECO:0000313" key="18">
    <source>
        <dbReference type="EMBL" id="MTV47488.1"/>
    </source>
</evidence>
<dbReference type="FunFam" id="3.40.50.970:FF:000016">
    <property type="entry name" value="Acetolactate synthase"/>
    <property type="match status" value="1"/>
</dbReference>
<dbReference type="GO" id="GO:0009097">
    <property type="term" value="P:isoleucine biosynthetic process"/>
    <property type="evidence" value="ECO:0007669"/>
    <property type="project" value="UniProtKB-UniPathway"/>
</dbReference>
<dbReference type="RefSeq" id="WP_155474606.1">
    <property type="nucleotide sequence ID" value="NZ_WNKU01000001.1"/>
</dbReference>
<gene>
    <name evidence="18" type="primary">ilvB</name>
    <name evidence="18" type="ORF">GJ688_00660</name>
</gene>
<dbReference type="InterPro" id="IPR000399">
    <property type="entry name" value="TPP-bd_CS"/>
</dbReference>
<evidence type="ECO:0000256" key="11">
    <source>
        <dbReference type="ARBA" id="ARBA00023052"/>
    </source>
</evidence>
<evidence type="ECO:0000256" key="13">
    <source>
        <dbReference type="ARBA" id="ARBA00048670"/>
    </source>
</evidence>
<dbReference type="UniPathway" id="UPA00049">
    <property type="reaction ID" value="UER00059"/>
</dbReference>
<dbReference type="InterPro" id="IPR011766">
    <property type="entry name" value="TPP_enzyme_TPP-bd"/>
</dbReference>
<dbReference type="PROSITE" id="PS00187">
    <property type="entry name" value="TPP_ENZYMES"/>
    <property type="match status" value="1"/>
</dbReference>
<dbReference type="GO" id="GO:0009099">
    <property type="term" value="P:L-valine biosynthetic process"/>
    <property type="evidence" value="ECO:0007669"/>
    <property type="project" value="UniProtKB-UniPathway"/>
</dbReference>
<name>A0A6I3SB24_HELMO</name>
<evidence type="ECO:0000256" key="4">
    <source>
        <dbReference type="ARBA" id="ARBA00013145"/>
    </source>
</evidence>
<keyword evidence="19" id="KW-1185">Reference proteome</keyword>
<comment type="cofactor">
    <cofactor evidence="14">
        <name>Mg(2+)</name>
        <dbReference type="ChEBI" id="CHEBI:18420"/>
    </cofactor>
    <text evidence="14">Binds 1 Mg(2+) ion per subunit.</text>
</comment>
<comment type="caution">
    <text evidence="18">The sequence shown here is derived from an EMBL/GenBank/DDBJ whole genome shotgun (WGS) entry which is preliminary data.</text>
</comment>
<dbReference type="EC" id="2.2.1.6" evidence="4 14"/>
<keyword evidence="7 14" id="KW-0808">Transferase</keyword>
<dbReference type="EMBL" id="WNKU01000001">
    <property type="protein sequence ID" value="MTV47488.1"/>
    <property type="molecule type" value="Genomic_DNA"/>
</dbReference>
<sequence>MKMTGAQAVVASLQEEGVDLIFGYPGGQVIPLYDALYDSSLRHILTRHEQGAAHAADGYARATGKVGVCIATSGPGATNLITGIANAYMDSVPMVCITGQVPLAVIGKDSFQEADITGITAPITKHNYLVKKASDLPRIIKEAFHIARSGRPGPVVVDVPKDIFTTTIDFAYPKEVRLRGYAPVFEGKSSEVDAVARAIAEAKKPLFFIGGGVGAAGVSQDFLRLVEKYQIPVISSLMGLGAIATTHPMHLGMVGMHGTVAANKAVMECDLLVGIGVRFDDRVTGLIARFAPKAKVAHLDIDPAEVNKNVFTHLRVIGDLQWSLPALEASLKEVCAEDQRSDAWIQEVTRWKEESPVAYQKSDDIIKPQFVIEELARLTGGKAVVATDVGQHQMWTAQFFPFHQPRTLITSGGLGTMGYGLPAAIGAQLGQPDELVLLVTGDGSILMNCQEIATAVEHRLPIKVAIMNNNVLGMVRQWQKMFFNQRYSHTRFANGGTDYVKLAEAFGATGLRAETPADVPAIIAKALETEGPVFMDFRVSDDENVLPMVPAGAPLDQIIEEVD</sequence>
<comment type="pathway">
    <text evidence="1 14">Amino-acid biosynthesis; L-isoleucine biosynthesis; L-isoleucine from 2-oxobutanoate: step 1/4.</text>
</comment>
<dbReference type="GO" id="GO:0000287">
    <property type="term" value="F:magnesium ion binding"/>
    <property type="evidence" value="ECO:0007669"/>
    <property type="project" value="UniProtKB-UniRule"/>
</dbReference>
<evidence type="ECO:0000256" key="6">
    <source>
        <dbReference type="ARBA" id="ARBA00022630"/>
    </source>
</evidence>
<feature type="domain" description="Thiamine pyrophosphate enzyme central" evidence="15">
    <location>
        <begin position="192"/>
        <end position="327"/>
    </location>
</feature>
<keyword evidence="8 14" id="KW-0479">Metal-binding</keyword>
<keyword evidence="6" id="KW-0285">Flavoprotein</keyword>
<evidence type="ECO:0000313" key="19">
    <source>
        <dbReference type="Proteomes" id="UP000430670"/>
    </source>
</evidence>
<comment type="pathway">
    <text evidence="2 14">Amino-acid biosynthesis; L-valine biosynthesis; L-valine from pyruvate: step 1/4.</text>
</comment>
<dbReference type="GO" id="GO:0030976">
    <property type="term" value="F:thiamine pyrophosphate binding"/>
    <property type="evidence" value="ECO:0007669"/>
    <property type="project" value="UniProtKB-UniRule"/>
</dbReference>
<dbReference type="InterPro" id="IPR012846">
    <property type="entry name" value="Acetolactate_synth_lsu"/>
</dbReference>
<keyword evidence="9" id="KW-0274">FAD</keyword>
<dbReference type="InterPro" id="IPR012001">
    <property type="entry name" value="Thiamin_PyroP_enz_TPP-bd_dom"/>
</dbReference>
<dbReference type="AlphaFoldDB" id="A0A6I3SB24"/>
<evidence type="ECO:0000259" key="17">
    <source>
        <dbReference type="Pfam" id="PF02776"/>
    </source>
</evidence>
<dbReference type="CDD" id="cd07035">
    <property type="entry name" value="TPP_PYR_POX_like"/>
    <property type="match status" value="1"/>
</dbReference>
<dbReference type="SUPFAM" id="SSF52467">
    <property type="entry name" value="DHS-like NAD/FAD-binding domain"/>
    <property type="match status" value="1"/>
</dbReference>
<dbReference type="Gene3D" id="3.40.50.970">
    <property type="match status" value="2"/>
</dbReference>